<keyword evidence="5" id="KW-0963">Cytoplasm</keyword>
<dbReference type="InterPro" id="IPR026742">
    <property type="entry name" value="Centrosomal_kizuma"/>
</dbReference>
<comment type="similarity">
    <text evidence="3">Belongs to the kizuna family.</text>
</comment>
<feature type="compositionally biased region" description="Polar residues" evidence="10">
    <location>
        <begin position="49"/>
        <end position="60"/>
    </location>
</feature>
<evidence type="ECO:0000256" key="2">
    <source>
        <dbReference type="ARBA" id="ARBA00004300"/>
    </source>
</evidence>
<dbReference type="GO" id="GO:0005813">
    <property type="term" value="C:centrosome"/>
    <property type="evidence" value="ECO:0007669"/>
    <property type="project" value="UniProtKB-SubCell"/>
</dbReference>
<feature type="region of interest" description="Disordered" evidence="10">
    <location>
        <begin position="392"/>
        <end position="452"/>
    </location>
</feature>
<evidence type="ECO:0000256" key="1">
    <source>
        <dbReference type="ARBA" id="ARBA00004120"/>
    </source>
</evidence>
<dbReference type="Proteomes" id="UP000236370">
    <property type="component" value="Unassembled WGS sequence"/>
</dbReference>
<evidence type="ECO:0000313" key="11">
    <source>
        <dbReference type="EMBL" id="PNI39530.1"/>
    </source>
</evidence>
<organism evidence="11 12">
    <name type="scientific">Pan troglodytes</name>
    <name type="common">Chimpanzee</name>
    <dbReference type="NCBI Taxonomy" id="9598"/>
    <lineage>
        <taxon>Eukaryota</taxon>
        <taxon>Metazoa</taxon>
        <taxon>Chordata</taxon>
        <taxon>Craniata</taxon>
        <taxon>Vertebrata</taxon>
        <taxon>Euteleostomi</taxon>
        <taxon>Mammalia</taxon>
        <taxon>Eutheria</taxon>
        <taxon>Euarchontoglires</taxon>
        <taxon>Primates</taxon>
        <taxon>Haplorrhini</taxon>
        <taxon>Catarrhini</taxon>
        <taxon>Hominidae</taxon>
        <taxon>Pan</taxon>
    </lineage>
</organism>
<feature type="compositionally biased region" description="Basic and acidic residues" evidence="10">
    <location>
        <begin position="61"/>
        <end position="113"/>
    </location>
</feature>
<keyword evidence="7" id="KW-0966">Cell projection</keyword>
<dbReference type="PANTHER" id="PTHR16299:SF2">
    <property type="entry name" value="CENTROSOMAL PROTEIN KIZUNA"/>
    <property type="match status" value="1"/>
</dbReference>
<dbReference type="AlphaFoldDB" id="A0A2J8KWY4"/>
<evidence type="ECO:0000256" key="8">
    <source>
        <dbReference type="ARBA" id="ARBA00024919"/>
    </source>
</evidence>
<dbReference type="EMBL" id="NBAG03000331">
    <property type="protein sequence ID" value="PNI39530.1"/>
    <property type="molecule type" value="Genomic_DNA"/>
</dbReference>
<evidence type="ECO:0000256" key="7">
    <source>
        <dbReference type="ARBA" id="ARBA00023273"/>
    </source>
</evidence>
<proteinExistence type="inferred from homology"/>
<feature type="region of interest" description="Disordered" evidence="10">
    <location>
        <begin position="49"/>
        <end position="210"/>
    </location>
</feature>
<feature type="region of interest" description="Disordered" evidence="10">
    <location>
        <begin position="229"/>
        <end position="294"/>
    </location>
</feature>
<dbReference type="GO" id="GO:0007051">
    <property type="term" value="P:spindle organization"/>
    <property type="evidence" value="ECO:0007669"/>
    <property type="project" value="InterPro"/>
</dbReference>
<evidence type="ECO:0000256" key="6">
    <source>
        <dbReference type="ARBA" id="ARBA00023212"/>
    </source>
</evidence>
<sequence>CVVQTSNDTQCLNKSDNIDGKASLQIGEKTPVTASVLSEEEQTHCLEIGSNTRHGKSNLSEGKKSAELNSPLRERLSPENRTTDLKCDSSSRSEGSEGEILTREHIEVEEKRASPPVSPISVSEYCESENKWSQEKHSPWEGVSDHLAHGEPKSQKPFRKMQEEEEESWSTSSDLTISISEDDLILESPEPQPNPGGKMEGEDGIEALKLIHAEQERVALSTEKNCILQTLSSPDSEKESSTNAPTREPGQAPDSDVPRAQATALLRKALTEECGHRSAIHSSESSCSLPSILNDNSGIKEAKPAVWLNSVPTREQEVSSGCGDKSKKENVAAAIPITETEAYQLLKKATLQDNTNQTENRFQKTDASVSHLSGLNIGSGAFETKTANKIASEASFSSSEGSPLSRHENKKKPVINLKSNALWDESDDSNSEIEAALRPRNHNTDDSDDFYD</sequence>
<feature type="non-terminal residue" evidence="11">
    <location>
        <position position="1"/>
    </location>
</feature>
<evidence type="ECO:0000256" key="9">
    <source>
        <dbReference type="ARBA" id="ARBA00031153"/>
    </source>
</evidence>
<accession>A0A2J8KWY4</accession>
<dbReference type="PANTHER" id="PTHR16299">
    <property type="entry name" value="CENTROSOMAL PROTEIN KIZUNA"/>
    <property type="match status" value="1"/>
</dbReference>
<name>A0A2J8KWY4_PANTR</name>
<keyword evidence="6" id="KW-0206">Cytoskeleton</keyword>
<evidence type="ECO:0000256" key="4">
    <source>
        <dbReference type="ARBA" id="ARBA00013872"/>
    </source>
</evidence>
<evidence type="ECO:0000256" key="5">
    <source>
        <dbReference type="ARBA" id="ARBA00022490"/>
    </source>
</evidence>
<gene>
    <name evidence="11" type="ORF">CK820_G0035154</name>
</gene>
<feature type="compositionally biased region" description="Basic and acidic residues" evidence="10">
    <location>
        <begin position="128"/>
        <end position="154"/>
    </location>
</feature>
<reference evidence="11 12" key="1">
    <citation type="submission" date="2017-12" db="EMBL/GenBank/DDBJ databases">
        <title>High-resolution comparative analysis of great ape genomes.</title>
        <authorList>
            <person name="Pollen A."/>
            <person name="Hastie A."/>
            <person name="Hormozdiari F."/>
            <person name="Dougherty M."/>
            <person name="Liu R."/>
            <person name="Chaisson M."/>
            <person name="Hoppe E."/>
            <person name="Hill C."/>
            <person name="Pang A."/>
            <person name="Hillier L."/>
            <person name="Baker C."/>
            <person name="Armstrong J."/>
            <person name="Shendure J."/>
            <person name="Paten B."/>
            <person name="Wilson R."/>
            <person name="Chao H."/>
            <person name="Schneider V."/>
            <person name="Ventura M."/>
            <person name="Kronenberg Z."/>
            <person name="Murali S."/>
            <person name="Gordon D."/>
            <person name="Cantsilieris S."/>
            <person name="Munson K."/>
            <person name="Nelson B."/>
            <person name="Raja A."/>
            <person name="Underwood J."/>
            <person name="Diekhans M."/>
            <person name="Fiddes I."/>
            <person name="Haussler D."/>
            <person name="Eichler E."/>
        </authorList>
    </citation>
    <scope>NUCLEOTIDE SEQUENCE [LARGE SCALE GENOMIC DNA]</scope>
    <source>
        <strain evidence="11">Yerkes chimp pedigree #C0471</strain>
    </source>
</reference>
<evidence type="ECO:0000256" key="3">
    <source>
        <dbReference type="ARBA" id="ARBA00010767"/>
    </source>
</evidence>
<feature type="compositionally biased region" description="Low complexity" evidence="10">
    <location>
        <begin position="392"/>
        <end position="404"/>
    </location>
</feature>
<evidence type="ECO:0000313" key="12">
    <source>
        <dbReference type="Proteomes" id="UP000236370"/>
    </source>
</evidence>
<comment type="caution">
    <text evidence="11">The sequence shown here is derived from an EMBL/GenBank/DDBJ whole genome shotgun (WGS) entry which is preliminary data.</text>
</comment>
<comment type="function">
    <text evidence="8">Centrosomal protein required for establishing a robust mitotic centrosome architecture that can endure the forces that converge on the centrosomes during spindle formation. Required for stabilizing the expanded pericentriolar material around the centriole.</text>
</comment>
<feature type="compositionally biased region" description="Low complexity" evidence="10">
    <location>
        <begin position="282"/>
        <end position="291"/>
    </location>
</feature>
<protein>
    <recommendedName>
        <fullName evidence="4">Centrosomal protein kizuna</fullName>
    </recommendedName>
    <alternativeName>
        <fullName evidence="9">Polo-like kinase 1 substrate 1</fullName>
    </alternativeName>
</protein>
<evidence type="ECO:0000256" key="10">
    <source>
        <dbReference type="SAM" id="MobiDB-lite"/>
    </source>
</evidence>
<comment type="subcellular location">
    <subcellularLocation>
        <location evidence="1">Cytoplasm</location>
        <location evidence="1">Cytoskeleton</location>
        <location evidence="1">Cilium basal body</location>
    </subcellularLocation>
    <subcellularLocation>
        <location evidence="2">Cytoplasm</location>
        <location evidence="2">Cytoskeleton</location>
        <location evidence="2">Microtubule organizing center</location>
        <location evidence="2">Centrosome</location>
    </subcellularLocation>
</comment>